<dbReference type="EMBL" id="CP054719">
    <property type="protein sequence ID" value="QOL20129.1"/>
    <property type="molecule type" value="Genomic_DNA"/>
</dbReference>
<sequence>MQFSILGVPFKCTKDMFTWEKAKWSLFVYWAQLWRGGILGVVGVLIVCLPALLNFKALSKFFSATLEEAVWVFILLMIDSMGYWYQQNLALVIVLFCLWCVGLILGMIYFQYYTLFKKNYQTFSRQLNKFEIRSLWSWGFWKPFIFITVFGLLTGGVVRALFWVMDIQQGDVALISLVIGLVLFHIFLHGGSWGFVPVSRQHPTAK</sequence>
<keyword evidence="1" id="KW-0812">Transmembrane</keyword>
<keyword evidence="1" id="KW-0472">Membrane</keyword>
<accession>A0A7L9RUC9</accession>
<feature type="transmembrane region" description="Helical" evidence="1">
    <location>
        <begin position="33"/>
        <end position="53"/>
    </location>
</feature>
<evidence type="ECO:0000256" key="1">
    <source>
        <dbReference type="SAM" id="Phobius"/>
    </source>
</evidence>
<dbReference type="KEGG" id="pbal:CPBP_00910"/>
<keyword evidence="1" id="KW-1133">Transmembrane helix</keyword>
<dbReference type="RefSeq" id="WP_350331684.1">
    <property type="nucleotide sequence ID" value="NZ_CP054719.1"/>
</dbReference>
<protein>
    <submittedName>
        <fullName evidence="2">Uncharacterized protein</fullName>
    </submittedName>
</protein>
<name>A0A7L9RUC9_9PROT</name>
<feature type="transmembrane region" description="Helical" evidence="1">
    <location>
        <begin position="91"/>
        <end position="114"/>
    </location>
</feature>
<proteinExistence type="predicted"/>
<dbReference type="Proteomes" id="UP000594001">
    <property type="component" value="Chromosome"/>
</dbReference>
<dbReference type="AlphaFoldDB" id="A0A7L9RUC9"/>
<evidence type="ECO:0000313" key="3">
    <source>
        <dbReference type="Proteomes" id="UP000594001"/>
    </source>
</evidence>
<feature type="transmembrane region" description="Helical" evidence="1">
    <location>
        <begin position="174"/>
        <end position="196"/>
    </location>
</feature>
<organism evidence="2 3">
    <name type="scientific">Candidatus Bodocaedibacter vickermanii</name>
    <dbReference type="NCBI Taxonomy" id="2741701"/>
    <lineage>
        <taxon>Bacteria</taxon>
        <taxon>Pseudomonadati</taxon>
        <taxon>Pseudomonadota</taxon>
        <taxon>Alphaproteobacteria</taxon>
        <taxon>Holosporales</taxon>
        <taxon>Candidatus Paracaedibacteraceae</taxon>
        <taxon>Candidatus Bodocaedibacter</taxon>
    </lineage>
</organism>
<evidence type="ECO:0000313" key="2">
    <source>
        <dbReference type="EMBL" id="QOL20129.1"/>
    </source>
</evidence>
<feature type="transmembrane region" description="Helical" evidence="1">
    <location>
        <begin position="135"/>
        <end position="162"/>
    </location>
</feature>
<gene>
    <name evidence="2" type="ORF">CPBP_00910</name>
</gene>
<reference evidence="2 3" key="1">
    <citation type="submission" date="2020-06" db="EMBL/GenBank/DDBJ databases">
        <title>The endosymbiont of the kinetoplastid Bodo saltans is a Paracaedibacter-like alpha-proteobacterium possessing a putative toxin-antitoxin system.</title>
        <authorList>
            <person name="Midha S."/>
            <person name="Rigden D.J."/>
            <person name="Siozios S."/>
            <person name="Hurst G.D.D."/>
            <person name="Jackson A.P."/>
        </authorList>
    </citation>
    <scope>NUCLEOTIDE SEQUENCE [LARGE SCALE GENOMIC DNA]</scope>
    <source>
        <strain evidence="2">Lake Konstanz</strain>
    </source>
</reference>
<keyword evidence="3" id="KW-1185">Reference proteome</keyword>